<accession>A0ACC2WPX7</accession>
<evidence type="ECO:0000313" key="2">
    <source>
        <dbReference type="Proteomes" id="UP001241377"/>
    </source>
</evidence>
<keyword evidence="2" id="KW-1185">Reference proteome</keyword>
<dbReference type="Proteomes" id="UP001241377">
    <property type="component" value="Unassembled WGS sequence"/>
</dbReference>
<comment type="caution">
    <text evidence="1">The sequence shown here is derived from an EMBL/GenBank/DDBJ whole genome shotgun (WGS) entry which is preliminary data.</text>
</comment>
<proteinExistence type="predicted"/>
<name>A0ACC2WPX7_9TREE</name>
<gene>
    <name evidence="1" type="ORF">QFC19_000022</name>
</gene>
<sequence length="483" mass="52947">MPTTRAQSVRSSSRTASPEFTGHAEQYSSQQSTSTPQSHRNLRSSGQPAEHVDVEHIDVSHLSREARALLEDDLAHTPGSQGSPRLMRSSARSASLTPSRNSARNSSKSNRGRVTPARRIEDISVTEDEDDHLASLQLVESIAEAPLWSEDPAQAAPGIAVEPVIAAEVEEWRDNLNPSNAILADIGESTRHEDIQSQPLDLDTDSGSESDDSTASEATTRTATPRRYGQSSTAANETEDEEDLDNMFQRALDAARGKAKVDEPGLQDELQADVLMVREKAVKERPIPGLSVPVIPRYDLDLSAAKQHNRRKNGTVAAQANHSVTDQEEGSSKGQSRTTVDTRNGKDIELEKDIATYQPEVSRKQKLKQPKPQSANEAWASLPSIPSSLLPQMKRDYQAMNLANSLDPKRFMKGGAKSSKIPETFASTTLTKERKYNPGSIVQNLVADSELGSYAKRKYNDFAGSRMANGRGQGWKKRKGEDW</sequence>
<reference evidence="1" key="1">
    <citation type="submission" date="2023-04" db="EMBL/GenBank/DDBJ databases">
        <title>Draft Genome sequencing of Naganishia species isolated from polar environments using Oxford Nanopore Technology.</title>
        <authorList>
            <person name="Leo P."/>
            <person name="Venkateswaran K."/>
        </authorList>
    </citation>
    <scope>NUCLEOTIDE SEQUENCE</scope>
    <source>
        <strain evidence="1">MNA-CCFEE 5261</strain>
    </source>
</reference>
<evidence type="ECO:0000313" key="1">
    <source>
        <dbReference type="EMBL" id="KAJ9113829.1"/>
    </source>
</evidence>
<dbReference type="EMBL" id="JASBWR010000001">
    <property type="protein sequence ID" value="KAJ9113829.1"/>
    <property type="molecule type" value="Genomic_DNA"/>
</dbReference>
<protein>
    <submittedName>
        <fullName evidence="1">Uncharacterized protein</fullName>
    </submittedName>
</protein>
<organism evidence="1 2">
    <name type="scientific">Naganishia cerealis</name>
    <dbReference type="NCBI Taxonomy" id="610337"/>
    <lineage>
        <taxon>Eukaryota</taxon>
        <taxon>Fungi</taxon>
        <taxon>Dikarya</taxon>
        <taxon>Basidiomycota</taxon>
        <taxon>Agaricomycotina</taxon>
        <taxon>Tremellomycetes</taxon>
        <taxon>Filobasidiales</taxon>
        <taxon>Filobasidiaceae</taxon>
        <taxon>Naganishia</taxon>
    </lineage>
</organism>